<dbReference type="Gene3D" id="3.40.1350.10">
    <property type="match status" value="1"/>
</dbReference>
<gene>
    <name evidence="1" type="ORF">E6C48_22180</name>
</gene>
<dbReference type="InterPro" id="IPR011856">
    <property type="entry name" value="tRNA_endonuc-like_dom_sf"/>
</dbReference>
<keyword evidence="2" id="KW-1185">Reference proteome</keyword>
<protein>
    <recommendedName>
        <fullName evidence="3">DUF91 domain-containing protein</fullName>
    </recommendedName>
</protein>
<accession>A0ABY2Q104</accession>
<proteinExistence type="predicted"/>
<reference evidence="1 2" key="1">
    <citation type="submission" date="2019-04" db="EMBL/GenBank/DDBJ databases">
        <title>Mesorhizobium composti sp. nov., isolated from compost.</title>
        <authorList>
            <person name="Lin S.-Y."/>
            <person name="Hameed A."/>
            <person name="Hsieh Y.-T."/>
            <person name="Young C.-C."/>
        </authorList>
    </citation>
    <scope>NUCLEOTIDE SEQUENCE [LARGE SCALE GENOMIC DNA]</scope>
    <source>
        <strain evidence="1 2">CC-YTH430</strain>
    </source>
</reference>
<evidence type="ECO:0008006" key="3">
    <source>
        <dbReference type="Google" id="ProtNLM"/>
    </source>
</evidence>
<sequence length="389" mass="43189">MGDMGRSRATPVLVGNDNRRSQLEHVRLGNGLFDEDWLQELIHNHPSILPISEIEPGFGNLIAVAREVPCRHGFIDNLCVTASGDIVVIETKLWRNPQMRREVVAQLLDYVAALVTMTYDEFEMAISRGQSAPRNLFSLVRDDPEALDEAEFIDAIAHNLRRGRMVVIALGDGIRAETETLGNLLQSHAGSHFTFALVELATWKMPSGDILVVPDTLAKTVMIERGIVRVENGEPVVRPVPATLQSGPQSISSADFWEKMAERDPALPNAIRRFTEALKPLGVYTELRAGLNLKVDMADQTVNLGYILKNGQFWTERTPLRVPERAWRPYLETLADLVGGTVRLASGFGTYVSIGGKEAPRIEQLLPRHHDAFVSAIETMLRTLNSEDA</sequence>
<dbReference type="RefSeq" id="WP_136360373.1">
    <property type="nucleotide sequence ID" value="NZ_SSNY01000023.1"/>
</dbReference>
<comment type="caution">
    <text evidence="1">The sequence shown here is derived from an EMBL/GenBank/DDBJ whole genome shotgun (WGS) entry which is preliminary data.</text>
</comment>
<dbReference type="Proteomes" id="UP000306441">
    <property type="component" value="Unassembled WGS sequence"/>
</dbReference>
<evidence type="ECO:0000313" key="2">
    <source>
        <dbReference type="Proteomes" id="UP000306441"/>
    </source>
</evidence>
<evidence type="ECO:0000313" key="1">
    <source>
        <dbReference type="EMBL" id="THF54385.1"/>
    </source>
</evidence>
<dbReference type="EMBL" id="SSNY01000023">
    <property type="protein sequence ID" value="THF54385.1"/>
    <property type="molecule type" value="Genomic_DNA"/>
</dbReference>
<organism evidence="1 2">
    <name type="scientific">Ollibium composti</name>
    <dbReference type="NCBI Taxonomy" id="2675109"/>
    <lineage>
        <taxon>Bacteria</taxon>
        <taxon>Pseudomonadati</taxon>
        <taxon>Pseudomonadota</taxon>
        <taxon>Alphaproteobacteria</taxon>
        <taxon>Hyphomicrobiales</taxon>
        <taxon>Phyllobacteriaceae</taxon>
        <taxon>Ollibium</taxon>
    </lineage>
</organism>
<name>A0ABY2Q104_9HYPH</name>